<accession>A0A168NEZ2</accession>
<reference evidence="4 6" key="2">
    <citation type="journal article" date="2016" name="Front. Microbiol.">
        <title>Industrial Acetogenic Biocatalysts: A Comparative Metabolic and Genomic Analysis.</title>
        <authorList>
            <person name="Bengelsdorf F."/>
            <person name="Poehlein A."/>
            <person name="Sonja S."/>
            <person name="Erz C."/>
            <person name="Hummel T."/>
            <person name="Hoffmeister S."/>
            <person name="Daniel R."/>
            <person name="Durre P."/>
        </authorList>
    </citation>
    <scope>NUCLEOTIDE SEQUENCE [LARGE SCALE GENOMIC DNA]</scope>
    <source>
        <strain evidence="4 6">PTA-10522</strain>
    </source>
</reference>
<dbReference type="InterPro" id="IPR025669">
    <property type="entry name" value="AAA_dom"/>
</dbReference>
<keyword evidence="2" id="KW-0378">Hydrolase</keyword>
<dbReference type="PATRIC" id="fig|1705578.3.peg.3116"/>
<dbReference type="InterPro" id="IPR050678">
    <property type="entry name" value="DNA_Partitioning_ATPase"/>
</dbReference>
<evidence type="ECO:0000313" key="4">
    <source>
        <dbReference type="EMBL" id="OBR95076.1"/>
    </source>
</evidence>
<organism evidence="2 5">
    <name type="scientific">Clostridium coskatii</name>
    <dbReference type="NCBI Taxonomy" id="1705578"/>
    <lineage>
        <taxon>Bacteria</taxon>
        <taxon>Bacillati</taxon>
        <taxon>Bacillota</taxon>
        <taxon>Clostridia</taxon>
        <taxon>Eubacteriales</taxon>
        <taxon>Clostridiaceae</taxon>
        <taxon>Clostridium</taxon>
    </lineage>
</organism>
<dbReference type="Proteomes" id="UP000077384">
    <property type="component" value="Unassembled WGS sequence"/>
</dbReference>
<evidence type="ECO:0000259" key="1">
    <source>
        <dbReference type="Pfam" id="PF13614"/>
    </source>
</evidence>
<dbReference type="EC" id="3.6.-.-" evidence="2"/>
<dbReference type="SUPFAM" id="SSF52540">
    <property type="entry name" value="P-loop containing nucleoside triphosphate hydrolases"/>
    <property type="match status" value="1"/>
</dbReference>
<feature type="domain" description="AAA" evidence="1">
    <location>
        <begin position="5"/>
        <end position="171"/>
    </location>
</feature>
<evidence type="ECO:0000313" key="2">
    <source>
        <dbReference type="EMBL" id="OAA86339.1"/>
    </source>
</evidence>
<dbReference type="Gene3D" id="3.40.50.300">
    <property type="entry name" value="P-loop containing nucleotide triphosphate hydrolases"/>
    <property type="match status" value="1"/>
</dbReference>
<evidence type="ECO:0000313" key="6">
    <source>
        <dbReference type="Proteomes" id="UP000093694"/>
    </source>
</evidence>
<dbReference type="InterPro" id="IPR027417">
    <property type="entry name" value="P-loop_NTPase"/>
</dbReference>
<dbReference type="PANTHER" id="PTHR13696">
    <property type="entry name" value="P-LOOP CONTAINING NUCLEOSIDE TRIPHOSPHATE HYDROLASE"/>
    <property type="match status" value="1"/>
</dbReference>
<dbReference type="Pfam" id="PF13614">
    <property type="entry name" value="AAA_31"/>
    <property type="match status" value="1"/>
</dbReference>
<reference evidence="2 5" key="1">
    <citation type="journal article" date="2015" name="Biotechnol. Bioeng.">
        <title>Genome sequence and phenotypic characterization of Caulobacter segnis.</title>
        <authorList>
            <person name="Patel S."/>
            <person name="Fletcher B."/>
            <person name="Scott D.C."/>
            <person name="Ely B."/>
        </authorList>
    </citation>
    <scope>NUCLEOTIDE SEQUENCE [LARGE SCALE GENOMIC DNA]</scope>
    <source>
        <strain evidence="2 5">PS02</strain>
    </source>
</reference>
<name>A0A168NEZ2_9CLOT</name>
<dbReference type="RefSeq" id="WP_242867035.1">
    <property type="nucleotide sequence ID" value="NZ_LITQ01000044.1"/>
</dbReference>
<dbReference type="GO" id="GO:0016787">
    <property type="term" value="F:hydrolase activity"/>
    <property type="evidence" value="ECO:0007669"/>
    <property type="project" value="UniProtKB-KW"/>
</dbReference>
<gene>
    <name evidence="2" type="primary">soj_2</name>
    <name evidence="3" type="synonym">soj_3</name>
    <name evidence="4" type="ORF">CLCOS_17810</name>
    <name evidence="2" type="ORF">WX73_02833</name>
    <name evidence="3" type="ORF">WX73_02851</name>
</gene>
<dbReference type="EMBL" id="LITQ01000044">
    <property type="protein sequence ID" value="OAA86339.1"/>
    <property type="molecule type" value="Genomic_DNA"/>
</dbReference>
<comment type="caution">
    <text evidence="2">The sequence shown here is derived from an EMBL/GenBank/DDBJ whole genome shotgun (WGS) entry which is preliminary data.</text>
</comment>
<evidence type="ECO:0000313" key="3">
    <source>
        <dbReference type="EMBL" id="OAA86357.1"/>
    </source>
</evidence>
<keyword evidence="6" id="KW-1185">Reference proteome</keyword>
<dbReference type="EMBL" id="LROR01000039">
    <property type="protein sequence ID" value="OBR95076.1"/>
    <property type="molecule type" value="Genomic_DNA"/>
</dbReference>
<protein>
    <submittedName>
        <fullName evidence="2">Chromosome-partitioning ATPase Soj</fullName>
        <ecNumber evidence="2">3.6.-.-</ecNumber>
    </submittedName>
</protein>
<dbReference type="Proteomes" id="UP000093694">
    <property type="component" value="Unassembled WGS sequence"/>
</dbReference>
<sequence>MSESEVITMINVKGGVGKTTTTINLAGAMAKLKRNVLILDNDSQSNISQILNVTNQYNIYDLYTNAKITFNDCIARYDNYIYVIPNNINSAILENELYNKKARESILKDKYDKFNDNNFDYILIDNSPFLGITVQNSLVMSDYYIEIIDNSTSALQGLNMVDKVITELKENSLISDLKLLGILRNRFKKRTVFNKQLNEVLEDELKDNLFKTIIFDSVKYKEATALHKTIQDYNIKYSKPFNDLYYELINRIK</sequence>
<dbReference type="PANTHER" id="PTHR13696:SF52">
    <property type="entry name" value="PARA FAMILY PROTEIN CT_582"/>
    <property type="match status" value="1"/>
</dbReference>
<proteinExistence type="predicted"/>
<dbReference type="CDD" id="cd02042">
    <property type="entry name" value="ParAB_family"/>
    <property type="match status" value="1"/>
</dbReference>
<dbReference type="EMBL" id="LITQ01000044">
    <property type="protein sequence ID" value="OAA86357.1"/>
    <property type="molecule type" value="Genomic_DNA"/>
</dbReference>
<evidence type="ECO:0000313" key="5">
    <source>
        <dbReference type="Proteomes" id="UP000077384"/>
    </source>
</evidence>
<dbReference type="AlphaFoldDB" id="A0A168NEZ2"/>